<dbReference type="SUPFAM" id="SSF81333">
    <property type="entry name" value="F1F0 ATP synthase subunit C"/>
    <property type="match status" value="2"/>
</dbReference>
<evidence type="ECO:0000256" key="9">
    <source>
        <dbReference type="ARBA" id="ARBA00023121"/>
    </source>
</evidence>
<evidence type="ECO:0000256" key="12">
    <source>
        <dbReference type="HAMAP-Rule" id="MF_01396"/>
    </source>
</evidence>
<dbReference type="GO" id="GO:0008289">
    <property type="term" value="F:lipid binding"/>
    <property type="evidence" value="ECO:0007669"/>
    <property type="project" value="UniProtKB-KW"/>
</dbReference>
<dbReference type="Gene3D" id="1.20.120.610">
    <property type="entry name" value="lithium bound rotor ring of v- atpase"/>
    <property type="match status" value="1"/>
</dbReference>
<comment type="similarity">
    <text evidence="2 12">Belongs to the ATPase C chain family.</text>
</comment>
<dbReference type="GO" id="GO:0005886">
    <property type="term" value="C:plasma membrane"/>
    <property type="evidence" value="ECO:0007669"/>
    <property type="project" value="UniProtKB-SubCell"/>
</dbReference>
<dbReference type="OrthoDB" id="9810379at2"/>
<dbReference type="CDD" id="cd18184">
    <property type="entry name" value="ATP-synt_Fo_c_NaATPase"/>
    <property type="match status" value="2"/>
</dbReference>
<dbReference type="PRINTS" id="PR00124">
    <property type="entry name" value="ATPASEC"/>
</dbReference>
<dbReference type="GO" id="GO:0045259">
    <property type="term" value="C:proton-transporting ATP synthase complex"/>
    <property type="evidence" value="ECO:0007669"/>
    <property type="project" value="UniProtKB-KW"/>
</dbReference>
<evidence type="ECO:0000256" key="3">
    <source>
        <dbReference type="ARBA" id="ARBA00022448"/>
    </source>
</evidence>
<dbReference type="PANTHER" id="PTHR10031">
    <property type="entry name" value="ATP SYNTHASE LIPID-BINDING PROTEIN, MITOCHONDRIAL"/>
    <property type="match status" value="1"/>
</dbReference>
<feature type="transmembrane region" description="Helical" evidence="12">
    <location>
        <begin position="105"/>
        <end position="126"/>
    </location>
</feature>
<feature type="domain" description="V-ATPase proteolipid subunit C-like" evidence="13">
    <location>
        <begin position="29"/>
        <end position="91"/>
    </location>
</feature>
<proteinExistence type="inferred from homology"/>
<sequence length="184" mass="18506">MMEGNFITIFIDWLLSFDTKVLILAASAIGAGLAMIAGIGPGIGQGYAAGKGAEATSINPKSSKDATMVMLLGAGIAETSGILSLVIALILLFGNPIINQTGHKLILAASAIGAGFAMIGGIGPGIGQGYAAGKGAEGVGRRPKQKPGILKTMILGQAVAQTTGIYALIVALILMFANPLINLM</sequence>
<dbReference type="GO" id="GO:0033177">
    <property type="term" value="C:proton-transporting two-sector ATPase complex, proton-transporting domain"/>
    <property type="evidence" value="ECO:0007669"/>
    <property type="project" value="InterPro"/>
</dbReference>
<keyword evidence="4 12" id="KW-0138">CF(0)</keyword>
<evidence type="ECO:0000256" key="10">
    <source>
        <dbReference type="ARBA" id="ARBA00023136"/>
    </source>
</evidence>
<dbReference type="InterPro" id="IPR002379">
    <property type="entry name" value="ATPase_proteolipid_c-like_dom"/>
</dbReference>
<keyword evidence="10 12" id="KW-0472">Membrane</keyword>
<keyword evidence="7 12" id="KW-1133">Transmembrane helix</keyword>
<dbReference type="PANTHER" id="PTHR10031:SF0">
    <property type="entry name" value="ATPASE PROTEIN 9"/>
    <property type="match status" value="1"/>
</dbReference>
<keyword evidence="6 12" id="KW-0375">Hydrogen ion transport</keyword>
<reference evidence="14 15" key="1">
    <citation type="submission" date="2017-06" db="EMBL/GenBank/DDBJ databases">
        <title>Draft genome sequence of anaerobic fermentative bacterium Anaeromicrobium sediminis DY2726D isolated from West Pacific Ocean sediments.</title>
        <authorList>
            <person name="Zeng X."/>
        </authorList>
    </citation>
    <scope>NUCLEOTIDE SEQUENCE [LARGE SCALE GENOMIC DNA]</scope>
    <source>
        <strain evidence="14 15">DY2726D</strain>
    </source>
</reference>
<evidence type="ECO:0000256" key="6">
    <source>
        <dbReference type="ARBA" id="ARBA00022781"/>
    </source>
</evidence>
<feature type="transmembrane region" description="Helical" evidence="12">
    <location>
        <begin position="163"/>
        <end position="181"/>
    </location>
</feature>
<name>A0A267MHE1_9FIRM</name>
<keyword evidence="12" id="KW-1003">Cell membrane</keyword>
<keyword evidence="5 12" id="KW-0812">Transmembrane</keyword>
<dbReference type="InterPro" id="IPR000454">
    <property type="entry name" value="ATP_synth_F0_csu"/>
</dbReference>
<organism evidence="14 15">
    <name type="scientific">Anaeromicrobium sediminis</name>
    <dbReference type="NCBI Taxonomy" id="1478221"/>
    <lineage>
        <taxon>Bacteria</taxon>
        <taxon>Bacillati</taxon>
        <taxon>Bacillota</taxon>
        <taxon>Clostridia</taxon>
        <taxon>Peptostreptococcales</taxon>
        <taxon>Thermotaleaceae</taxon>
        <taxon>Anaeromicrobium</taxon>
    </lineage>
</organism>
<comment type="caution">
    <text evidence="14">The sequence shown here is derived from an EMBL/GenBank/DDBJ whole genome shotgun (WGS) entry which is preliminary data.</text>
</comment>
<dbReference type="AlphaFoldDB" id="A0A267MHE1"/>
<dbReference type="Proteomes" id="UP000216024">
    <property type="component" value="Unassembled WGS sequence"/>
</dbReference>
<evidence type="ECO:0000259" key="13">
    <source>
        <dbReference type="Pfam" id="PF00137"/>
    </source>
</evidence>
<evidence type="ECO:0000256" key="4">
    <source>
        <dbReference type="ARBA" id="ARBA00022547"/>
    </source>
</evidence>
<gene>
    <name evidence="12 14" type="primary">atpE</name>
    <name evidence="14" type="ORF">CCE28_15985</name>
</gene>
<dbReference type="HAMAP" id="MF_01396">
    <property type="entry name" value="ATP_synth_c_bact"/>
    <property type="match status" value="2"/>
</dbReference>
<evidence type="ECO:0000256" key="1">
    <source>
        <dbReference type="ARBA" id="ARBA00004141"/>
    </source>
</evidence>
<evidence type="ECO:0000256" key="7">
    <source>
        <dbReference type="ARBA" id="ARBA00022989"/>
    </source>
</evidence>
<keyword evidence="9 12" id="KW-0446">Lipid-binding</keyword>
<evidence type="ECO:0000256" key="8">
    <source>
        <dbReference type="ARBA" id="ARBA00023065"/>
    </source>
</evidence>
<evidence type="ECO:0000256" key="2">
    <source>
        <dbReference type="ARBA" id="ARBA00006704"/>
    </source>
</evidence>
<feature type="domain" description="V-ATPase proteolipid subunit C-like" evidence="13">
    <location>
        <begin position="112"/>
        <end position="174"/>
    </location>
</feature>
<accession>A0A267MHE1</accession>
<dbReference type="GO" id="GO:0046933">
    <property type="term" value="F:proton-transporting ATP synthase activity, rotational mechanism"/>
    <property type="evidence" value="ECO:0007669"/>
    <property type="project" value="UniProtKB-UniRule"/>
</dbReference>
<feature type="transmembrane region" description="Helical" evidence="12">
    <location>
        <begin position="21"/>
        <end position="48"/>
    </location>
</feature>
<dbReference type="Pfam" id="PF00137">
    <property type="entry name" value="ATP-synt_C"/>
    <property type="match status" value="2"/>
</dbReference>
<keyword evidence="11 12" id="KW-0066">ATP synthesis</keyword>
<feature type="transmembrane region" description="Helical" evidence="12">
    <location>
        <begin position="68"/>
        <end position="93"/>
    </location>
</feature>
<evidence type="ECO:0000313" key="14">
    <source>
        <dbReference type="EMBL" id="PAB58295.1"/>
    </source>
</evidence>
<evidence type="ECO:0000313" key="15">
    <source>
        <dbReference type="Proteomes" id="UP000216024"/>
    </source>
</evidence>
<keyword evidence="8 12" id="KW-0406">Ion transport</keyword>
<keyword evidence="15" id="KW-1185">Reference proteome</keyword>
<comment type="function">
    <text evidence="12">Key component of the F(0) channel; it plays a direct role in translocation across the membrane. A homomeric c-ring of between 10-14 subunits forms the central stalk rotor element with the F(1) delta and epsilon subunits.</text>
</comment>
<dbReference type="InterPro" id="IPR005953">
    <property type="entry name" value="ATP_synth_csu_bac/chlpt"/>
</dbReference>
<comment type="function">
    <text evidence="12">F(1)F(0) ATP synthase produces ATP from ADP in the presence of a proton or sodium gradient. F-type ATPases consist of two structural domains, F(1) containing the extramembraneous catalytic core and F(0) containing the membrane proton channel, linked together by a central stalk and a peripheral stalk. During catalysis, ATP synthesis in the catalytic domain of F(1) is coupled via a rotary mechanism of the central stalk subunits to proton translocation.</text>
</comment>
<comment type="caution">
    <text evidence="12">Lacks conserved residue(s) required for the propagation of feature annotation.</text>
</comment>
<protein>
    <recommendedName>
        <fullName evidence="12">ATP synthase subunit c</fullName>
    </recommendedName>
    <alternativeName>
        <fullName evidence="12">ATP synthase F(0) sector subunit c</fullName>
    </alternativeName>
    <alternativeName>
        <fullName evidence="12">F-type ATPase subunit c</fullName>
        <shortName evidence="12">F-ATPase subunit c</shortName>
    </alternativeName>
    <alternativeName>
        <fullName evidence="12">Lipid-binding protein</fullName>
    </alternativeName>
</protein>
<keyword evidence="3 12" id="KW-0813">Transport</keyword>
<comment type="subcellular location">
    <subcellularLocation>
        <location evidence="12">Cell membrane</location>
        <topology evidence="12">Multi-pass membrane protein</topology>
    </subcellularLocation>
    <subcellularLocation>
        <location evidence="1">Membrane</location>
        <topology evidence="1">Multi-pass membrane protein</topology>
    </subcellularLocation>
</comment>
<dbReference type="InterPro" id="IPR035921">
    <property type="entry name" value="F/V-ATP_Csub_sf"/>
</dbReference>
<evidence type="ECO:0000256" key="5">
    <source>
        <dbReference type="ARBA" id="ARBA00022692"/>
    </source>
</evidence>
<dbReference type="EMBL" id="NIBG01000017">
    <property type="protein sequence ID" value="PAB58295.1"/>
    <property type="molecule type" value="Genomic_DNA"/>
</dbReference>
<feature type="site" description="Reversibly protonated during proton transport" evidence="12">
    <location>
        <position position="78"/>
    </location>
</feature>
<dbReference type="NCBIfam" id="TIGR01260">
    <property type="entry name" value="ATP_synt_c"/>
    <property type="match status" value="1"/>
</dbReference>
<evidence type="ECO:0000256" key="11">
    <source>
        <dbReference type="ARBA" id="ARBA00023310"/>
    </source>
</evidence>